<sequence length="716" mass="79664">MKTKVSLMPKVCLVVFVLLSMYSISARVYVPRGNFPDKLAGNITYVNITVHVLDFNGNKFRLDILNPQLIVTTFSYGNVSISKRGIDFVANLTGYGVYNVSVKYCDVLVYNRPTNVTSGELILRVNITSITVGVYTSDSPPLPLTNYSGYFTVGNCKVSFSWDKPTVYLPFGTFDYYLIFTGLTTKVEINDKFSVTPSSSRLEKVLPVISQVTLLFKTLNGLSPIGLNATVNVLYKGKILGNLSLLRSDKLVINQPPLDTLKLEAKYGSRKILEQDVKVDAQQRNVEVVLPIYANVVVKVTSIDYEPLYSQDLSFTLVTPFNEVIQVAPSREGTFIINYGFRQDFGRYILKIKSSILNDVFSYEFAINSQQVDIQTNFRNSYLYVAPKGASMLPANMSITVLYQGGGGPVVIKYLKTSSPAPTVNELLGFLPSNGIFTATVEYSGYKWTYNFDGIVQGKMNLLVPVFDVQLNAQDLDGKPLYGCVANLTVGHLSYVQQISSGQALFRYIPQDSAQLKIKCQGLEVASIQLLPRQVEEGSINVTARVKTFTVKVHGWFDKALPGANVTITVVSGRNSFVSSTVTDAAGTGVLRNIPIPLGSNITIIVSYGGLVFKKNVYEGEPNIDIFLDVFLDIGFLRLGLYQTVSIAVFLALSLAIGFFVFRHLSHIKTLKSMFEEAEYFEEEGEEEGLLQKFKEMFKKKKEKEEEEREEFDLFG</sequence>
<dbReference type="RefSeq" id="WP_052887291.1">
    <property type="nucleotide sequence ID" value="NZ_CP007493.1"/>
</dbReference>
<accession>A0A3G1AAB0</accession>
<dbReference type="Proteomes" id="UP000266720">
    <property type="component" value="Chromosome"/>
</dbReference>
<dbReference type="KEGG" id="tcb:TCARB_1951"/>
<keyword evidence="1" id="KW-1133">Transmembrane helix</keyword>
<keyword evidence="1" id="KW-0472">Membrane</keyword>
<dbReference type="STRING" id="697581.TCARB_1951"/>
<evidence type="ECO:0000256" key="1">
    <source>
        <dbReference type="SAM" id="Phobius"/>
    </source>
</evidence>
<name>A0A3G1AAB0_9CREN</name>
<reference evidence="3" key="1">
    <citation type="book" date="2010" name="EXTREMOPHILES" publisher="0:0-0">
        <title>Complete genome sequences of ten hyperthermophilic archaea reveal their metabolic capabilities and possible ecological roles.</title>
        <editorList>
            <person name="?"/>
        </editorList>
        <authorList>
            <person name="Ravin N.V."/>
            <person name="Mardanov A.V."/>
            <person name="Bonch-Osmolovskaya E.A."/>
            <person name="Skryabin K.G."/>
        </authorList>
    </citation>
    <scope>NUCLEOTIDE SEQUENCE [LARGE SCALE GENOMIC DNA]</scope>
    <source>
        <strain evidence="3">1505</strain>
    </source>
</reference>
<dbReference type="GeneID" id="25407362"/>
<dbReference type="EMBL" id="CP007493">
    <property type="protein sequence ID" value="AJB42987.1"/>
    <property type="molecule type" value="Genomic_DNA"/>
</dbReference>
<feature type="transmembrane region" description="Helical" evidence="1">
    <location>
        <begin position="641"/>
        <end position="662"/>
    </location>
</feature>
<protein>
    <submittedName>
        <fullName evidence="2">Uncharacterized protein</fullName>
    </submittedName>
</protein>
<dbReference type="AlphaFoldDB" id="A0A3G1AAB0"/>
<proteinExistence type="predicted"/>
<evidence type="ECO:0000313" key="3">
    <source>
        <dbReference type="Proteomes" id="UP000266720"/>
    </source>
</evidence>
<evidence type="ECO:0000313" key="2">
    <source>
        <dbReference type="EMBL" id="AJB42987.1"/>
    </source>
</evidence>
<gene>
    <name evidence="2" type="ORF">TCARB_1951</name>
</gene>
<keyword evidence="1" id="KW-0812">Transmembrane</keyword>
<organism evidence="2 3">
    <name type="scientific">Thermofilum adornatum 1505</name>
    <dbReference type="NCBI Taxonomy" id="697581"/>
    <lineage>
        <taxon>Archaea</taxon>
        <taxon>Thermoproteota</taxon>
        <taxon>Thermoprotei</taxon>
        <taxon>Thermofilales</taxon>
        <taxon>Thermofilaceae</taxon>
        <taxon>Thermofilum</taxon>
    </lineage>
</organism>